<proteinExistence type="predicted"/>
<accession>A0AC61QXC2</accession>
<evidence type="ECO:0000313" key="1">
    <source>
        <dbReference type="EMBL" id="TGX96821.1"/>
    </source>
</evidence>
<dbReference type="EMBL" id="SRZB01000046">
    <property type="protein sequence ID" value="TGX96821.1"/>
    <property type="molecule type" value="Genomic_DNA"/>
</dbReference>
<protein>
    <submittedName>
        <fullName evidence="1">ABC-F family ATP-binding cassette domain-containing protein</fullName>
    </submittedName>
</protein>
<keyword evidence="1" id="KW-0547">Nucleotide-binding</keyword>
<reference evidence="1" key="1">
    <citation type="submission" date="2019-04" db="EMBL/GenBank/DDBJ databases">
        <title>Microbes associate with the intestines of laboratory mice.</title>
        <authorList>
            <person name="Navarre W."/>
            <person name="Wong E."/>
            <person name="Huang K."/>
            <person name="Tropini C."/>
            <person name="Ng K."/>
            <person name="Yu B."/>
        </authorList>
    </citation>
    <scope>NUCLEOTIDE SEQUENCE</scope>
    <source>
        <strain evidence="1">NM72_1-8</strain>
    </source>
</reference>
<gene>
    <name evidence="1" type="ORF">E5357_14935</name>
</gene>
<name>A0AC61QXC2_9FIRM</name>
<comment type="caution">
    <text evidence="1">The sequence shown here is derived from an EMBL/GenBank/DDBJ whole genome shotgun (WGS) entry which is preliminary data.</text>
</comment>
<sequence>MERRYFIMSMIKVENLTFSYPSSCDNIFEDVSFQIDTNWKLGFVGRNGRGKSSLLKLLVGEELKYTGTVTIGSGLIISYVPQNTSHLQGRLHSFAAEHHIDESLFKAVLRKMDFERIQFEKDISNFSEGQKKKVLIAKSLCEQAHLYVWDEPLNFIDIYSRIQIEQLIKEFSPAMIFVEHDKAFRDGISTKIISL</sequence>
<dbReference type="Proteomes" id="UP000307720">
    <property type="component" value="Unassembled WGS sequence"/>
</dbReference>
<keyword evidence="1" id="KW-0067">ATP-binding</keyword>
<evidence type="ECO:0000313" key="2">
    <source>
        <dbReference type="Proteomes" id="UP000307720"/>
    </source>
</evidence>
<keyword evidence="2" id="KW-1185">Reference proteome</keyword>
<organism evidence="1 2">
    <name type="scientific">Hominisplanchenecus murintestinalis</name>
    <dbReference type="NCBI Taxonomy" id="2941517"/>
    <lineage>
        <taxon>Bacteria</taxon>
        <taxon>Bacillati</taxon>
        <taxon>Bacillota</taxon>
        <taxon>Clostridia</taxon>
        <taxon>Lachnospirales</taxon>
        <taxon>Lachnospiraceae</taxon>
        <taxon>Hominisplanchenecus</taxon>
    </lineage>
</organism>